<sequence length="220" mass="24851">MVSINKVQKKTGQKHVGLCSKNPGQTDRRYKGSSRSDPDSSFAPDLDSGSRFTSFLMDYTISKDFLNAGILKITLTKSTLNVAQDAEGRWGIVASLLYQLFDKYWKNRMVLNDRCKGVIVPLYKGKGSRQRCVALQWLFNLFMGSYLCGLKEYECELRIDELSFKCFLSTDDQIILVPSAFELQAMINKMNDSIKKSDMKESYNGIGKKEDPATTSKSRG</sequence>
<name>A0A4C1U9L3_EUMVA</name>
<dbReference type="Proteomes" id="UP000299102">
    <property type="component" value="Unassembled WGS sequence"/>
</dbReference>
<proteinExistence type="predicted"/>
<evidence type="ECO:0000313" key="3">
    <source>
        <dbReference type="Proteomes" id="UP000299102"/>
    </source>
</evidence>
<reference evidence="2 3" key="1">
    <citation type="journal article" date="2019" name="Commun. Biol.">
        <title>The bagworm genome reveals a unique fibroin gene that provides high tensile strength.</title>
        <authorList>
            <person name="Kono N."/>
            <person name="Nakamura H."/>
            <person name="Ohtoshi R."/>
            <person name="Tomita M."/>
            <person name="Numata K."/>
            <person name="Arakawa K."/>
        </authorList>
    </citation>
    <scope>NUCLEOTIDE SEQUENCE [LARGE SCALE GENOMIC DNA]</scope>
</reference>
<feature type="region of interest" description="Disordered" evidence="1">
    <location>
        <begin position="200"/>
        <end position="220"/>
    </location>
</feature>
<accession>A0A4C1U9L3</accession>
<feature type="compositionally biased region" description="Basic and acidic residues" evidence="1">
    <location>
        <begin position="26"/>
        <end position="38"/>
    </location>
</feature>
<evidence type="ECO:0008006" key="4">
    <source>
        <dbReference type="Google" id="ProtNLM"/>
    </source>
</evidence>
<dbReference type="EMBL" id="BGZK01000146">
    <property type="protein sequence ID" value="GBP23009.1"/>
    <property type="molecule type" value="Genomic_DNA"/>
</dbReference>
<dbReference type="AlphaFoldDB" id="A0A4C1U9L3"/>
<keyword evidence="3" id="KW-1185">Reference proteome</keyword>
<organism evidence="2 3">
    <name type="scientific">Eumeta variegata</name>
    <name type="common">Bagworm moth</name>
    <name type="synonym">Eumeta japonica</name>
    <dbReference type="NCBI Taxonomy" id="151549"/>
    <lineage>
        <taxon>Eukaryota</taxon>
        <taxon>Metazoa</taxon>
        <taxon>Ecdysozoa</taxon>
        <taxon>Arthropoda</taxon>
        <taxon>Hexapoda</taxon>
        <taxon>Insecta</taxon>
        <taxon>Pterygota</taxon>
        <taxon>Neoptera</taxon>
        <taxon>Endopterygota</taxon>
        <taxon>Lepidoptera</taxon>
        <taxon>Glossata</taxon>
        <taxon>Ditrysia</taxon>
        <taxon>Tineoidea</taxon>
        <taxon>Psychidae</taxon>
        <taxon>Oiketicinae</taxon>
        <taxon>Eumeta</taxon>
    </lineage>
</organism>
<evidence type="ECO:0000313" key="2">
    <source>
        <dbReference type="EMBL" id="GBP23009.1"/>
    </source>
</evidence>
<dbReference type="OrthoDB" id="8775810at2759"/>
<feature type="compositionally biased region" description="Basic and acidic residues" evidence="1">
    <location>
        <begin position="200"/>
        <end position="212"/>
    </location>
</feature>
<comment type="caution">
    <text evidence="2">The sequence shown here is derived from an EMBL/GenBank/DDBJ whole genome shotgun (WGS) entry which is preliminary data.</text>
</comment>
<feature type="region of interest" description="Disordered" evidence="1">
    <location>
        <begin position="1"/>
        <end position="45"/>
    </location>
</feature>
<gene>
    <name evidence="2" type="ORF">EVAR_15683_1</name>
</gene>
<protein>
    <recommendedName>
        <fullName evidence="4">Reverse transcriptase domain-containing protein</fullName>
    </recommendedName>
</protein>
<evidence type="ECO:0000256" key="1">
    <source>
        <dbReference type="SAM" id="MobiDB-lite"/>
    </source>
</evidence>